<evidence type="ECO:0000256" key="2">
    <source>
        <dbReference type="ARBA" id="ARBA00022801"/>
    </source>
</evidence>
<dbReference type="SMART" id="SM00710">
    <property type="entry name" value="PbH1"/>
    <property type="match status" value="5"/>
</dbReference>
<dbReference type="InterPro" id="IPR006626">
    <property type="entry name" value="PbH1"/>
</dbReference>
<evidence type="ECO:0000313" key="5">
    <source>
        <dbReference type="EMBL" id="GGP01972.1"/>
    </source>
</evidence>
<evidence type="ECO:0000256" key="3">
    <source>
        <dbReference type="ARBA" id="ARBA00023295"/>
    </source>
</evidence>
<dbReference type="PANTHER" id="PTHR31339:SF9">
    <property type="entry name" value="PLASMIN AND FIBRONECTIN-BINDING PROTEIN A"/>
    <property type="match status" value="1"/>
</dbReference>
<comment type="caution">
    <text evidence="5">The sequence shown here is derived from an EMBL/GenBank/DDBJ whole genome shotgun (WGS) entry which is preliminary data.</text>
</comment>
<dbReference type="SUPFAM" id="SSF51126">
    <property type="entry name" value="Pectin lyase-like"/>
    <property type="match status" value="1"/>
</dbReference>
<dbReference type="InterPro" id="IPR012334">
    <property type="entry name" value="Pectin_lyas_fold"/>
</dbReference>
<dbReference type="Gene3D" id="2.160.20.10">
    <property type="entry name" value="Single-stranded right-handed beta-helix, Pectin lyase-like"/>
    <property type="match status" value="1"/>
</dbReference>
<organism evidence="5 6">
    <name type="scientific">Cloacibacterium rupense</name>
    <dbReference type="NCBI Taxonomy" id="517423"/>
    <lineage>
        <taxon>Bacteria</taxon>
        <taxon>Pseudomonadati</taxon>
        <taxon>Bacteroidota</taxon>
        <taxon>Flavobacteriia</taxon>
        <taxon>Flavobacteriales</taxon>
        <taxon>Weeksellaceae</taxon>
    </lineage>
</organism>
<proteinExistence type="inferred from homology"/>
<keyword evidence="3 4" id="KW-0326">Glycosidase</keyword>
<evidence type="ECO:0000256" key="1">
    <source>
        <dbReference type="ARBA" id="ARBA00008834"/>
    </source>
</evidence>
<dbReference type="Pfam" id="PF00295">
    <property type="entry name" value="Glyco_hydro_28"/>
    <property type="match status" value="1"/>
</dbReference>
<dbReference type="InterPro" id="IPR000743">
    <property type="entry name" value="Glyco_hydro_28"/>
</dbReference>
<dbReference type="EMBL" id="BMLV01000001">
    <property type="protein sequence ID" value="GGP01972.1"/>
    <property type="molecule type" value="Genomic_DNA"/>
</dbReference>
<dbReference type="InterPro" id="IPR011050">
    <property type="entry name" value="Pectin_lyase_fold/virulence"/>
</dbReference>
<evidence type="ECO:0000256" key="4">
    <source>
        <dbReference type="RuleBase" id="RU361169"/>
    </source>
</evidence>
<dbReference type="GO" id="GO:0016787">
    <property type="term" value="F:hydrolase activity"/>
    <property type="evidence" value="ECO:0007669"/>
    <property type="project" value="UniProtKB-KW"/>
</dbReference>
<dbReference type="Proteomes" id="UP000620064">
    <property type="component" value="Unassembled WGS sequence"/>
</dbReference>
<accession>A0ABQ2NFD7</accession>
<name>A0ABQ2NFD7_9FLAO</name>
<comment type="similarity">
    <text evidence="1 4">Belongs to the glycosyl hydrolase 28 family.</text>
</comment>
<dbReference type="RefSeq" id="WP_188616452.1">
    <property type="nucleotide sequence ID" value="NZ_BMLV01000001.1"/>
</dbReference>
<dbReference type="PANTHER" id="PTHR31339">
    <property type="entry name" value="PECTIN LYASE-RELATED"/>
    <property type="match status" value="1"/>
</dbReference>
<keyword evidence="6" id="KW-1185">Reference proteome</keyword>
<sequence length="496" mass="55004">MKKFLLGSAIFLFSIFNAQKNEINYYIKNAPFKFGEMVLPTIPEKAYNIKDFGGIGNGKFLNTKAFETAISTINQNGGGKLIVPAGVWLTGPIELKSNINFHVEEGAIVQFSDDINQFPLRETSPGKIDVTPPIWGDNLHDVAFTGKGIFDGAGDAWRPVKKYKVDDFAWKNLLAKKGSVLSDDGKVWWPSLDAKEGEKLSKSITKKKDATIEDYKKLHHFLRPMMFTLSKVKNLLIDGPTFRNSPKFILNPRQITNLVIRNTNVYNPSWAQNGDGIDISASKNVIIYNTFVNAGDDGICMKSSGESKDGEAKLQNVIIAECTVNDAHGGFVIGSNTDGGMKNIYVTNCTFDGSDNGIRVKSNSGRGGEVSEIYIDNITLKNIKENAFIFDTSYADAPVGSTKESEDAQKTGDKIPFFHQFYISNVNCSETENAFMFLGLKEKLIQDLFFKNINIVKSNTDLKGDFFQNIVFENVKVNGQKDIKIPGKLKTAIQIK</sequence>
<keyword evidence="2 4" id="KW-0378">Hydrolase</keyword>
<evidence type="ECO:0000313" key="6">
    <source>
        <dbReference type="Proteomes" id="UP000620064"/>
    </source>
</evidence>
<gene>
    <name evidence="5" type="ORF">GCM10010992_04490</name>
</gene>
<dbReference type="InterPro" id="IPR051801">
    <property type="entry name" value="GH28_Enzymes"/>
</dbReference>
<protein>
    <submittedName>
        <fullName evidence="5">Glycoside hydrolase</fullName>
    </submittedName>
</protein>
<reference evidence="6" key="1">
    <citation type="journal article" date="2019" name="Int. J. Syst. Evol. Microbiol.">
        <title>The Global Catalogue of Microorganisms (GCM) 10K type strain sequencing project: providing services to taxonomists for standard genome sequencing and annotation.</title>
        <authorList>
            <consortium name="The Broad Institute Genomics Platform"/>
            <consortium name="The Broad Institute Genome Sequencing Center for Infectious Disease"/>
            <person name="Wu L."/>
            <person name="Ma J."/>
        </authorList>
    </citation>
    <scope>NUCLEOTIDE SEQUENCE [LARGE SCALE GENOMIC DNA]</scope>
    <source>
        <strain evidence="6">CGMCC 1.7656</strain>
    </source>
</reference>